<dbReference type="PANTHER" id="PTHR47592">
    <property type="entry name" value="PBF68 PROTEIN"/>
    <property type="match status" value="1"/>
</dbReference>
<dbReference type="AlphaFoldDB" id="A0AA38T5H5"/>
<evidence type="ECO:0000313" key="2">
    <source>
        <dbReference type="Proteomes" id="UP001172457"/>
    </source>
</evidence>
<dbReference type="EMBL" id="JARYMX010000005">
    <property type="protein sequence ID" value="KAJ9547816.1"/>
    <property type="molecule type" value="Genomic_DNA"/>
</dbReference>
<proteinExistence type="predicted"/>
<gene>
    <name evidence="1" type="ORF">OSB04_020359</name>
</gene>
<reference evidence="1" key="1">
    <citation type="submission" date="2023-03" db="EMBL/GenBank/DDBJ databases">
        <title>Chromosome-scale reference genome and RAD-based genetic map of yellow starthistle (Centaurea solstitialis) reveal putative structural variation and QTLs associated with invader traits.</title>
        <authorList>
            <person name="Reatini B."/>
            <person name="Cang F.A."/>
            <person name="Jiang Q."/>
            <person name="Mckibben M.T.W."/>
            <person name="Barker M.S."/>
            <person name="Rieseberg L.H."/>
            <person name="Dlugosch K.M."/>
        </authorList>
    </citation>
    <scope>NUCLEOTIDE SEQUENCE</scope>
    <source>
        <strain evidence="1">CAN-66</strain>
        <tissue evidence="1">Leaf</tissue>
    </source>
</reference>
<sequence>MLMLTTMVNPTTTTPMPNTMANHVEGPKTFSGLDFNRLLFKLVNKRLTFNMRARWRLGRALGVFISKVQTKYAGSKKHDVARFLKFKMIDSKILMSQVQNLQVILHVILAEWMTTGETFQVATMIEKLQPSWIDFENYLKHKRTKMFVDYLVVPHDAFSVVLTFTVKNEFSFELFLF</sequence>
<dbReference type="PANTHER" id="PTHR47592:SF27">
    <property type="entry name" value="OS08G0421700 PROTEIN"/>
    <property type="match status" value="1"/>
</dbReference>
<dbReference type="Proteomes" id="UP001172457">
    <property type="component" value="Chromosome 5"/>
</dbReference>
<keyword evidence="2" id="KW-1185">Reference proteome</keyword>
<name>A0AA38T5H5_9ASTR</name>
<protein>
    <submittedName>
        <fullName evidence="1">Uncharacterized protein</fullName>
    </submittedName>
</protein>
<comment type="caution">
    <text evidence="1">The sequence shown here is derived from an EMBL/GenBank/DDBJ whole genome shotgun (WGS) entry which is preliminary data.</text>
</comment>
<organism evidence="1 2">
    <name type="scientific">Centaurea solstitialis</name>
    <name type="common">yellow star-thistle</name>
    <dbReference type="NCBI Taxonomy" id="347529"/>
    <lineage>
        <taxon>Eukaryota</taxon>
        <taxon>Viridiplantae</taxon>
        <taxon>Streptophyta</taxon>
        <taxon>Embryophyta</taxon>
        <taxon>Tracheophyta</taxon>
        <taxon>Spermatophyta</taxon>
        <taxon>Magnoliopsida</taxon>
        <taxon>eudicotyledons</taxon>
        <taxon>Gunneridae</taxon>
        <taxon>Pentapetalae</taxon>
        <taxon>asterids</taxon>
        <taxon>campanulids</taxon>
        <taxon>Asterales</taxon>
        <taxon>Asteraceae</taxon>
        <taxon>Carduoideae</taxon>
        <taxon>Cardueae</taxon>
        <taxon>Centaureinae</taxon>
        <taxon>Centaurea</taxon>
    </lineage>
</organism>
<evidence type="ECO:0000313" key="1">
    <source>
        <dbReference type="EMBL" id="KAJ9547816.1"/>
    </source>
</evidence>
<accession>A0AA38T5H5</accession>